<sequence length="393" mass="45605">MTKKKRQNYPNEFRLESARLVVDQGYRIQEAADAVGVSYSAMERWVRQLKLERNGQEPSTSPMTPEQIEIKALKKQIARLKEHNDIPKKGYSSLDVGLHERFSLITQLKQSHSTTLLCEAFSVHRSSYRKWVRKMNRPPGLRALKLDTLVKEAFELSKGSAGARTISEIVSQQGEPLSRYRARNIMKRLGLVSRQIPKHSDSTRDKEHIEIPNHLSRQFAVPEPNTTWVGDVTYIWADNRWMYLAVVMDLFARKPVGWAFSDSPDSELTSKALMMAYESRGKPKGVLFHSDQGSHYTSLSYRQQLWRYQMKQSLSRKGNCWDNSPMERFFRSLKTEWVPELGYSCFSEAKSSISRYITDYYSQVRPHQYNGGLTPNESERLYWETSNHVATFT</sequence>
<protein>
    <submittedName>
        <fullName evidence="3">IS3 family transposase</fullName>
    </submittedName>
</protein>
<comment type="similarity">
    <text evidence="1">Belongs to the transposase 8 family.</text>
</comment>
<evidence type="ECO:0000256" key="1">
    <source>
        <dbReference type="ARBA" id="ARBA00009964"/>
    </source>
</evidence>
<dbReference type="EMBL" id="PDGH01000101">
    <property type="protein sequence ID" value="POB47026.1"/>
    <property type="molecule type" value="Genomic_DNA"/>
</dbReference>
<dbReference type="InterPro" id="IPR002514">
    <property type="entry name" value="Transposase_8"/>
</dbReference>
<dbReference type="Gene3D" id="3.30.420.10">
    <property type="entry name" value="Ribonuclease H-like superfamily/Ribonuclease H"/>
    <property type="match status" value="1"/>
</dbReference>
<dbReference type="Pfam" id="PF13276">
    <property type="entry name" value="HTH_21"/>
    <property type="match status" value="1"/>
</dbReference>
<dbReference type="InterPro" id="IPR048020">
    <property type="entry name" value="Transpos_IS3"/>
</dbReference>
<dbReference type="GO" id="GO:0004803">
    <property type="term" value="F:transposase activity"/>
    <property type="evidence" value="ECO:0007669"/>
    <property type="project" value="InterPro"/>
</dbReference>
<dbReference type="Proteomes" id="UP000237466">
    <property type="component" value="Unassembled WGS sequence"/>
</dbReference>
<dbReference type="SUPFAM" id="SSF46689">
    <property type="entry name" value="Homeodomain-like"/>
    <property type="match status" value="1"/>
</dbReference>
<dbReference type="InterPro" id="IPR001584">
    <property type="entry name" value="Integrase_cat-core"/>
</dbReference>
<dbReference type="InterPro" id="IPR025948">
    <property type="entry name" value="HTH-like_dom"/>
</dbReference>
<dbReference type="NCBIfam" id="NF033516">
    <property type="entry name" value="transpos_IS3"/>
    <property type="match status" value="1"/>
</dbReference>
<gene>
    <name evidence="3" type="ORF">CRN52_13190</name>
</gene>
<accession>A0A2S3R1N8</accession>
<evidence type="ECO:0000259" key="2">
    <source>
        <dbReference type="PROSITE" id="PS50994"/>
    </source>
</evidence>
<dbReference type="InterPro" id="IPR012337">
    <property type="entry name" value="RNaseH-like_sf"/>
</dbReference>
<dbReference type="GO" id="GO:0015074">
    <property type="term" value="P:DNA integration"/>
    <property type="evidence" value="ECO:0007669"/>
    <property type="project" value="InterPro"/>
</dbReference>
<dbReference type="Gene3D" id="1.10.10.60">
    <property type="entry name" value="Homeodomain-like"/>
    <property type="match status" value="1"/>
</dbReference>
<reference evidence="3 4" key="1">
    <citation type="journal article" date="2018" name="Front. Microbiol.">
        <title>Phylogeny of Vibrio vulnificus from the Analysis of the Core-Genome: Implications for Intra-Species Taxonomy.</title>
        <authorList>
            <person name="Roig F.J."/>
            <person name="Gonzalez-Candelas F."/>
            <person name="Sanjuan E."/>
            <person name="Fouz B."/>
            <person name="Feil E.J."/>
            <person name="Llorens C."/>
            <person name="Baker-Austin C."/>
            <person name="Oliver J.D."/>
            <person name="Danin-Poleg Y."/>
            <person name="Gibas C.J."/>
            <person name="Kashi Y."/>
            <person name="Gulig P.A."/>
            <person name="Morrison S.S."/>
            <person name="Amaro C."/>
        </authorList>
    </citation>
    <scope>NUCLEOTIDE SEQUENCE [LARGE SCALE GENOMIC DNA]</scope>
    <source>
        <strain evidence="3 4">CECT4608</strain>
    </source>
</reference>
<feature type="domain" description="Integrase catalytic" evidence="2">
    <location>
        <begin position="220"/>
        <end position="383"/>
    </location>
</feature>
<organism evidence="3 4">
    <name type="scientific">Vibrio vulnificus</name>
    <dbReference type="NCBI Taxonomy" id="672"/>
    <lineage>
        <taxon>Bacteria</taxon>
        <taxon>Pseudomonadati</taxon>
        <taxon>Pseudomonadota</taxon>
        <taxon>Gammaproteobacteria</taxon>
        <taxon>Vibrionales</taxon>
        <taxon>Vibrionaceae</taxon>
        <taxon>Vibrio</taxon>
    </lineage>
</organism>
<proteinExistence type="inferred from homology"/>
<dbReference type="InterPro" id="IPR009057">
    <property type="entry name" value="Homeodomain-like_sf"/>
</dbReference>
<dbReference type="PANTHER" id="PTHR46889">
    <property type="entry name" value="TRANSPOSASE INSF FOR INSERTION SEQUENCE IS3B-RELATED"/>
    <property type="match status" value="1"/>
</dbReference>
<evidence type="ECO:0000313" key="3">
    <source>
        <dbReference type="EMBL" id="POB47026.1"/>
    </source>
</evidence>
<dbReference type="SUPFAM" id="SSF53098">
    <property type="entry name" value="Ribonuclease H-like"/>
    <property type="match status" value="1"/>
</dbReference>
<dbReference type="PROSITE" id="PS50994">
    <property type="entry name" value="INTEGRASE"/>
    <property type="match status" value="1"/>
</dbReference>
<dbReference type="Pfam" id="PF00665">
    <property type="entry name" value="rve"/>
    <property type="match status" value="1"/>
</dbReference>
<comment type="caution">
    <text evidence="3">The sequence shown here is derived from an EMBL/GenBank/DDBJ whole genome shotgun (WGS) entry which is preliminary data.</text>
</comment>
<evidence type="ECO:0000313" key="4">
    <source>
        <dbReference type="Proteomes" id="UP000237466"/>
    </source>
</evidence>
<name>A0A2S3R1N8_VIBVL</name>
<dbReference type="GO" id="GO:0006313">
    <property type="term" value="P:DNA transposition"/>
    <property type="evidence" value="ECO:0007669"/>
    <property type="project" value="InterPro"/>
</dbReference>
<dbReference type="PANTHER" id="PTHR46889:SF4">
    <property type="entry name" value="TRANSPOSASE INSO FOR INSERTION SEQUENCE ELEMENT IS911B-RELATED"/>
    <property type="match status" value="1"/>
</dbReference>
<dbReference type="InterPro" id="IPR036397">
    <property type="entry name" value="RNaseH_sf"/>
</dbReference>
<dbReference type="InterPro" id="IPR050900">
    <property type="entry name" value="Transposase_IS3/IS150/IS904"/>
</dbReference>
<dbReference type="AlphaFoldDB" id="A0A2S3R1N8"/>
<dbReference type="GO" id="GO:0003677">
    <property type="term" value="F:DNA binding"/>
    <property type="evidence" value="ECO:0007669"/>
    <property type="project" value="InterPro"/>
</dbReference>
<dbReference type="Pfam" id="PF01527">
    <property type="entry name" value="HTH_Tnp_1"/>
    <property type="match status" value="1"/>
</dbReference>